<dbReference type="AlphaFoldDB" id="A0A654M4G5"/>
<keyword evidence="3" id="KW-1185">Reference proteome</keyword>
<evidence type="ECO:0000313" key="3">
    <source>
        <dbReference type="Proteomes" id="UP000058925"/>
    </source>
</evidence>
<evidence type="ECO:0000256" key="1">
    <source>
        <dbReference type="SAM" id="MobiDB-lite"/>
    </source>
</evidence>
<reference evidence="3" key="1">
    <citation type="submission" date="2015-10" db="EMBL/GenBank/DDBJ databases">
        <title>Niche specialization of a soil ammonia-oxidizing archaeon, Candidatus Nitrosocosmicus oleophilus.</title>
        <authorList>
            <person name="Jung M.-Y."/>
            <person name="Rhee S.-K."/>
        </authorList>
    </citation>
    <scope>NUCLEOTIDE SEQUENCE [LARGE SCALE GENOMIC DNA]</scope>
    <source>
        <strain evidence="3">MY3</strain>
    </source>
</reference>
<feature type="region of interest" description="Disordered" evidence="1">
    <location>
        <begin position="1"/>
        <end position="45"/>
    </location>
</feature>
<proteinExistence type="predicted"/>
<name>A0A654M4G5_9ARCH</name>
<protein>
    <submittedName>
        <fullName evidence="2">Uncharacterized protein</fullName>
    </submittedName>
</protein>
<organism evidence="2 3">
    <name type="scientific">Candidatus Nitrosocosmicus oleophilus</name>
    <dbReference type="NCBI Taxonomy" id="1353260"/>
    <lineage>
        <taxon>Archaea</taxon>
        <taxon>Nitrososphaerota</taxon>
        <taxon>Nitrososphaeria</taxon>
        <taxon>Nitrososphaerales</taxon>
        <taxon>Nitrososphaeraceae</taxon>
        <taxon>Candidatus Nitrosocosmicus</taxon>
    </lineage>
</organism>
<sequence>MKPGRTIKNGAESSGQTPRGLRISGSGSGREETWGQQFESAPGYL</sequence>
<evidence type="ECO:0000313" key="2">
    <source>
        <dbReference type="EMBL" id="ALI37491.1"/>
    </source>
</evidence>
<dbReference type="Proteomes" id="UP000058925">
    <property type="component" value="Chromosome"/>
</dbReference>
<accession>A0A654M4G5</accession>
<dbReference type="EMBL" id="CP012850">
    <property type="protein sequence ID" value="ALI37491.1"/>
    <property type="molecule type" value="Genomic_DNA"/>
</dbReference>
<dbReference type="KEGG" id="taa:NMY3_03307"/>
<gene>
    <name evidence="2" type="ORF">NMY3_03307</name>
</gene>